<dbReference type="OrthoDB" id="1727555at2759"/>
<keyword evidence="3 6" id="KW-0713">Self-incompatibility</keyword>
<dbReference type="PANTHER" id="PTHR31232">
    <property type="match status" value="1"/>
</dbReference>
<dbReference type="PANTHER" id="PTHR31232:SF156">
    <property type="entry name" value="PLANT SELF-INCOMPATIBILITY PROTEIN S1 FAMILY-RELATED"/>
    <property type="match status" value="1"/>
</dbReference>
<feature type="signal peptide" evidence="6">
    <location>
        <begin position="1"/>
        <end position="27"/>
    </location>
</feature>
<feature type="chain" id="PRO_5027156631" description="S-protein homolog" evidence="6">
    <location>
        <begin position="28"/>
        <end position="147"/>
    </location>
</feature>
<dbReference type="Proteomes" id="UP000504603">
    <property type="component" value="Unplaced"/>
</dbReference>
<dbReference type="PROSITE" id="PS51257">
    <property type="entry name" value="PROKAR_LIPOPROTEIN"/>
    <property type="match status" value="1"/>
</dbReference>
<dbReference type="RefSeq" id="XP_022152463.1">
    <property type="nucleotide sequence ID" value="XM_022296771.1"/>
</dbReference>
<keyword evidence="7" id="KW-1185">Reference proteome</keyword>
<evidence type="ECO:0000313" key="7">
    <source>
        <dbReference type="Proteomes" id="UP000504603"/>
    </source>
</evidence>
<dbReference type="AlphaFoldDB" id="A0A6J1DEX4"/>
<comment type="subcellular location">
    <subcellularLocation>
        <location evidence="1 6">Secreted</location>
    </subcellularLocation>
</comment>
<proteinExistence type="inferred from homology"/>
<evidence type="ECO:0000256" key="2">
    <source>
        <dbReference type="ARBA" id="ARBA00005581"/>
    </source>
</evidence>
<evidence type="ECO:0000256" key="1">
    <source>
        <dbReference type="ARBA" id="ARBA00004613"/>
    </source>
</evidence>
<dbReference type="GeneID" id="111020182"/>
<organism evidence="7 8">
    <name type="scientific">Momordica charantia</name>
    <name type="common">Bitter gourd</name>
    <name type="synonym">Balsam pear</name>
    <dbReference type="NCBI Taxonomy" id="3673"/>
    <lineage>
        <taxon>Eukaryota</taxon>
        <taxon>Viridiplantae</taxon>
        <taxon>Streptophyta</taxon>
        <taxon>Embryophyta</taxon>
        <taxon>Tracheophyta</taxon>
        <taxon>Spermatophyta</taxon>
        <taxon>Magnoliopsida</taxon>
        <taxon>eudicotyledons</taxon>
        <taxon>Gunneridae</taxon>
        <taxon>Pentapetalae</taxon>
        <taxon>rosids</taxon>
        <taxon>fabids</taxon>
        <taxon>Cucurbitales</taxon>
        <taxon>Cucurbitaceae</taxon>
        <taxon>Momordiceae</taxon>
        <taxon>Momordica</taxon>
    </lineage>
</organism>
<evidence type="ECO:0000313" key="8">
    <source>
        <dbReference type="RefSeq" id="XP_022152463.1"/>
    </source>
</evidence>
<dbReference type="KEGG" id="mcha:111020182"/>
<reference evidence="8" key="1">
    <citation type="submission" date="2025-08" db="UniProtKB">
        <authorList>
            <consortium name="RefSeq"/>
        </authorList>
    </citation>
    <scope>IDENTIFICATION</scope>
    <source>
        <strain evidence="8">OHB3-1</strain>
    </source>
</reference>
<name>A0A6J1DEX4_MOMCH</name>
<dbReference type="GO" id="GO:0060320">
    <property type="term" value="P:rejection of self pollen"/>
    <property type="evidence" value="ECO:0007669"/>
    <property type="project" value="UniProtKB-KW"/>
</dbReference>
<comment type="similarity">
    <text evidence="2 6">Belongs to the plant self-incompatibility (S1) protein family.</text>
</comment>
<sequence>MGGIKKPLGFVIVVALVLLGCSTVALATWPMPTWTVDIVNELSNGQELFVHCKSKDDDLGEHNLDSGAQYGFTFKDNVWQTTLFWCYLRKPDNSHAAFDVYWYDISKGHWLYTRCDYKNCIWIAKADGIYIKNIPSNQDELVHPWEN</sequence>
<evidence type="ECO:0000256" key="3">
    <source>
        <dbReference type="ARBA" id="ARBA00022471"/>
    </source>
</evidence>
<accession>A0A6J1DEX4</accession>
<protein>
    <recommendedName>
        <fullName evidence="6">S-protein homolog</fullName>
    </recommendedName>
</protein>
<dbReference type="GO" id="GO:0005576">
    <property type="term" value="C:extracellular region"/>
    <property type="evidence" value="ECO:0007669"/>
    <property type="project" value="UniProtKB-SubCell"/>
</dbReference>
<evidence type="ECO:0000256" key="5">
    <source>
        <dbReference type="ARBA" id="ARBA00022729"/>
    </source>
</evidence>
<evidence type="ECO:0000256" key="6">
    <source>
        <dbReference type="RuleBase" id="RU367044"/>
    </source>
</evidence>
<dbReference type="InterPro" id="IPR010264">
    <property type="entry name" value="Self-incomp_S1"/>
</dbReference>
<keyword evidence="4 6" id="KW-0964">Secreted</keyword>
<evidence type="ECO:0000256" key="4">
    <source>
        <dbReference type="ARBA" id="ARBA00022525"/>
    </source>
</evidence>
<keyword evidence="5 6" id="KW-0732">Signal</keyword>
<gene>
    <name evidence="8" type="primary">LOC111020182</name>
</gene>
<dbReference type="Pfam" id="PF05938">
    <property type="entry name" value="Self-incomp_S1"/>
    <property type="match status" value="1"/>
</dbReference>